<protein>
    <submittedName>
        <fullName evidence="2">Uncharacterized protein</fullName>
    </submittedName>
</protein>
<feature type="region of interest" description="Disordered" evidence="1">
    <location>
        <begin position="91"/>
        <end position="110"/>
    </location>
</feature>
<organism evidence="2 3">
    <name type="scientific">Pseudomassariella vexata</name>
    <dbReference type="NCBI Taxonomy" id="1141098"/>
    <lineage>
        <taxon>Eukaryota</taxon>
        <taxon>Fungi</taxon>
        <taxon>Dikarya</taxon>
        <taxon>Ascomycota</taxon>
        <taxon>Pezizomycotina</taxon>
        <taxon>Sordariomycetes</taxon>
        <taxon>Xylariomycetidae</taxon>
        <taxon>Amphisphaeriales</taxon>
        <taxon>Pseudomassariaceae</taxon>
        <taxon>Pseudomassariella</taxon>
    </lineage>
</organism>
<evidence type="ECO:0000256" key="1">
    <source>
        <dbReference type="SAM" id="MobiDB-lite"/>
    </source>
</evidence>
<accession>A0A1Y2DYI2</accession>
<dbReference type="Proteomes" id="UP000193689">
    <property type="component" value="Unassembled WGS sequence"/>
</dbReference>
<comment type="caution">
    <text evidence="2">The sequence shown here is derived from an EMBL/GenBank/DDBJ whole genome shotgun (WGS) entry which is preliminary data.</text>
</comment>
<reference evidence="2 3" key="1">
    <citation type="submission" date="2016-07" db="EMBL/GenBank/DDBJ databases">
        <title>Pervasive Adenine N6-methylation of Active Genes in Fungi.</title>
        <authorList>
            <consortium name="DOE Joint Genome Institute"/>
            <person name="Mondo S.J."/>
            <person name="Dannebaum R.O."/>
            <person name="Kuo R.C."/>
            <person name="Labutti K."/>
            <person name="Haridas S."/>
            <person name="Kuo A."/>
            <person name="Salamov A."/>
            <person name="Ahrendt S.R."/>
            <person name="Lipzen A."/>
            <person name="Sullivan W."/>
            <person name="Andreopoulos W.B."/>
            <person name="Clum A."/>
            <person name="Lindquist E."/>
            <person name="Daum C."/>
            <person name="Ramamoorthy G.K."/>
            <person name="Gryganskyi A."/>
            <person name="Culley D."/>
            <person name="Magnuson J.K."/>
            <person name="James T.Y."/>
            <person name="O'Malley M.A."/>
            <person name="Stajich J.E."/>
            <person name="Spatafora J.W."/>
            <person name="Visel A."/>
            <person name="Grigoriev I.V."/>
        </authorList>
    </citation>
    <scope>NUCLEOTIDE SEQUENCE [LARGE SCALE GENOMIC DNA]</scope>
    <source>
        <strain evidence="2 3">CBS 129021</strain>
    </source>
</reference>
<dbReference type="InParanoid" id="A0A1Y2DYI2"/>
<dbReference type="AlphaFoldDB" id="A0A1Y2DYI2"/>
<gene>
    <name evidence="2" type="ORF">BCR38DRAFT_434792</name>
</gene>
<keyword evidence="3" id="KW-1185">Reference proteome</keyword>
<evidence type="ECO:0000313" key="3">
    <source>
        <dbReference type="Proteomes" id="UP000193689"/>
    </source>
</evidence>
<dbReference type="EMBL" id="MCFJ01000007">
    <property type="protein sequence ID" value="ORY64313.1"/>
    <property type="molecule type" value="Genomic_DNA"/>
</dbReference>
<proteinExistence type="predicted"/>
<dbReference type="GeneID" id="63776531"/>
<evidence type="ECO:0000313" key="2">
    <source>
        <dbReference type="EMBL" id="ORY64313.1"/>
    </source>
</evidence>
<name>A0A1Y2DYI2_9PEZI</name>
<sequence>MRRWSSPLPVCVDRVHAMLVVSMSNANLFLEKLTVSHNDMTAGEGYGSWCTCNGITKSRSVCITGRSHRITRLPRIIPIVTCGLLCRPHGGAAHNRSPSTGIKHRGEFGR</sequence>
<dbReference type="RefSeq" id="XP_040715727.1">
    <property type="nucleotide sequence ID" value="XM_040860319.1"/>
</dbReference>